<accession>A0AAN7NF09</accession>
<comment type="caution">
    <text evidence="1">The sequence shown here is derived from an EMBL/GenBank/DDBJ whole genome shotgun (WGS) entry which is preliminary data.</text>
</comment>
<evidence type="ECO:0000313" key="2">
    <source>
        <dbReference type="Proteomes" id="UP001333110"/>
    </source>
</evidence>
<evidence type="ECO:0008006" key="3">
    <source>
        <dbReference type="Google" id="ProtNLM"/>
    </source>
</evidence>
<name>A0AAN7NF09_MYCAM</name>
<gene>
    <name evidence="1" type="ORF">QYF61_005645</name>
</gene>
<dbReference type="EMBL" id="JAUNZN010000003">
    <property type="protein sequence ID" value="KAK4823674.1"/>
    <property type="molecule type" value="Genomic_DNA"/>
</dbReference>
<evidence type="ECO:0000313" key="1">
    <source>
        <dbReference type="EMBL" id="KAK4823674.1"/>
    </source>
</evidence>
<dbReference type="Proteomes" id="UP001333110">
    <property type="component" value="Unassembled WGS sequence"/>
</dbReference>
<proteinExistence type="predicted"/>
<protein>
    <recommendedName>
        <fullName evidence="3">Rna-directed dna polymerase from mobile element jockey-like</fullName>
    </recommendedName>
</protein>
<organism evidence="1 2">
    <name type="scientific">Mycteria americana</name>
    <name type="common">Wood stork</name>
    <dbReference type="NCBI Taxonomy" id="33587"/>
    <lineage>
        <taxon>Eukaryota</taxon>
        <taxon>Metazoa</taxon>
        <taxon>Chordata</taxon>
        <taxon>Craniata</taxon>
        <taxon>Vertebrata</taxon>
        <taxon>Euteleostomi</taxon>
        <taxon>Archelosauria</taxon>
        <taxon>Archosauria</taxon>
        <taxon>Dinosauria</taxon>
        <taxon>Saurischia</taxon>
        <taxon>Theropoda</taxon>
        <taxon>Coelurosauria</taxon>
        <taxon>Aves</taxon>
        <taxon>Neognathae</taxon>
        <taxon>Neoaves</taxon>
        <taxon>Aequornithes</taxon>
        <taxon>Ciconiiformes</taxon>
        <taxon>Ciconiidae</taxon>
        <taxon>Mycteria</taxon>
    </lineage>
</organism>
<keyword evidence="2" id="KW-1185">Reference proteome</keyword>
<reference evidence="1 2" key="1">
    <citation type="journal article" date="2023" name="J. Hered.">
        <title>Chromosome-level genome of the wood stork (Mycteria americana) provides insight into avian chromosome evolution.</title>
        <authorList>
            <person name="Flamio R. Jr."/>
            <person name="Ramstad K.M."/>
        </authorList>
    </citation>
    <scope>NUCLEOTIDE SEQUENCE [LARGE SCALE GENOMIC DNA]</scope>
    <source>
        <strain evidence="1">JAX WOST 10</strain>
    </source>
</reference>
<dbReference type="AlphaFoldDB" id="A0AAN7NF09"/>
<sequence>MDHRWILFNVINDLDNGAECTLSNFADDTKMGGVADMGYAVIQRHLDRLEKWANRNLIKFNKKNYEVLHLGGTIPGTSTCWGPPSWKAALQKST</sequence>